<accession>A0AAU7ZPS1</accession>
<dbReference type="EMBL" id="CP132942">
    <property type="protein sequence ID" value="XCB32936.1"/>
    <property type="molecule type" value="Genomic_DNA"/>
</dbReference>
<organism evidence="5">
    <name type="scientific">Tunturiibacter psychrotolerans</name>
    <dbReference type="NCBI Taxonomy" id="3069686"/>
    <lineage>
        <taxon>Bacteria</taxon>
        <taxon>Pseudomonadati</taxon>
        <taxon>Acidobacteriota</taxon>
        <taxon>Terriglobia</taxon>
        <taxon>Terriglobales</taxon>
        <taxon>Acidobacteriaceae</taxon>
        <taxon>Tunturiibacter</taxon>
    </lineage>
</organism>
<dbReference type="RefSeq" id="WP_353063774.1">
    <property type="nucleotide sequence ID" value="NZ_CP132942.1"/>
</dbReference>
<dbReference type="SUPFAM" id="SSF56349">
    <property type="entry name" value="DNA breaking-rejoining enzymes"/>
    <property type="match status" value="1"/>
</dbReference>
<keyword evidence="2" id="KW-0238">DNA-binding</keyword>
<evidence type="ECO:0000256" key="3">
    <source>
        <dbReference type="ARBA" id="ARBA00023172"/>
    </source>
</evidence>
<dbReference type="InterPro" id="IPR002104">
    <property type="entry name" value="Integrase_catalytic"/>
</dbReference>
<reference evidence="5" key="1">
    <citation type="submission" date="2023-08" db="EMBL/GenBank/DDBJ databases">
        <authorList>
            <person name="Messyasz A."/>
            <person name="Mannisto M.K."/>
            <person name="Kerkhof L.J."/>
            <person name="Haggblom M."/>
        </authorList>
    </citation>
    <scope>NUCLEOTIDE SEQUENCE</scope>
    <source>
        <strain evidence="5">X5P6</strain>
    </source>
</reference>
<proteinExistence type="inferred from homology"/>
<dbReference type="InterPro" id="IPR013762">
    <property type="entry name" value="Integrase-like_cat_sf"/>
</dbReference>
<dbReference type="Gene3D" id="1.10.443.10">
    <property type="entry name" value="Intergrase catalytic core"/>
    <property type="match status" value="1"/>
</dbReference>
<sequence length="211" mass="24164">MSVLFNHAIRREFLPQGTNPITMVRQSGKRMRTPDILEVHELVAGGLVRPAFASDRAMVLLDTVTGLRRSELIGLKWLDVNFEDLELSVTRSVYRQRVGRCKAEISRKPVPLDPWVAEELLTWKLAAPYNQSKDWVFASTRKKGKQPYSPDSLLKRSIRPAAERVKIAKHIGWHTFRRTFTTLLKANGEDVKVVQELLRQATVKMTLEVYA</sequence>
<protein>
    <submittedName>
        <fullName evidence="5">Site-specific integrase</fullName>
    </submittedName>
</protein>
<dbReference type="KEGG" id="tpsc:RBB77_21335"/>
<reference evidence="5" key="2">
    <citation type="journal article" date="2024" name="Environ. Microbiol.">
        <title>Genome analysis and description of Tunturibacter gen. nov. expands the diversity of Terriglobia in tundra soils.</title>
        <authorList>
            <person name="Messyasz A."/>
            <person name="Mannisto M.K."/>
            <person name="Kerkhof L.J."/>
            <person name="Haggblom M.M."/>
        </authorList>
    </citation>
    <scope>NUCLEOTIDE SEQUENCE</scope>
    <source>
        <strain evidence="5">X5P6</strain>
    </source>
</reference>
<gene>
    <name evidence="5" type="ORF">RBB77_21335</name>
</gene>
<dbReference type="GO" id="GO:0015074">
    <property type="term" value="P:DNA integration"/>
    <property type="evidence" value="ECO:0007669"/>
    <property type="project" value="InterPro"/>
</dbReference>
<evidence type="ECO:0000259" key="4">
    <source>
        <dbReference type="PROSITE" id="PS51898"/>
    </source>
</evidence>
<evidence type="ECO:0000256" key="2">
    <source>
        <dbReference type="ARBA" id="ARBA00023125"/>
    </source>
</evidence>
<evidence type="ECO:0000313" key="5">
    <source>
        <dbReference type="EMBL" id="XCB32936.1"/>
    </source>
</evidence>
<dbReference type="PROSITE" id="PS51898">
    <property type="entry name" value="TYR_RECOMBINASE"/>
    <property type="match status" value="1"/>
</dbReference>
<dbReference type="Pfam" id="PF00589">
    <property type="entry name" value="Phage_integrase"/>
    <property type="match status" value="1"/>
</dbReference>
<feature type="domain" description="Tyr recombinase" evidence="4">
    <location>
        <begin position="29"/>
        <end position="211"/>
    </location>
</feature>
<dbReference type="AlphaFoldDB" id="A0AAU7ZPS1"/>
<dbReference type="InterPro" id="IPR011010">
    <property type="entry name" value="DNA_brk_join_enz"/>
</dbReference>
<name>A0AAU7ZPS1_9BACT</name>
<comment type="similarity">
    <text evidence="1">Belongs to the 'phage' integrase family.</text>
</comment>
<dbReference type="CDD" id="cd01189">
    <property type="entry name" value="INT_ICEBs1_C_like"/>
    <property type="match status" value="1"/>
</dbReference>
<dbReference type="GO" id="GO:0003677">
    <property type="term" value="F:DNA binding"/>
    <property type="evidence" value="ECO:0007669"/>
    <property type="project" value="UniProtKB-KW"/>
</dbReference>
<evidence type="ECO:0000256" key="1">
    <source>
        <dbReference type="ARBA" id="ARBA00008857"/>
    </source>
</evidence>
<keyword evidence="3" id="KW-0233">DNA recombination</keyword>
<dbReference type="PANTHER" id="PTHR30349:SF41">
    <property type="entry name" value="INTEGRASE_RECOMBINASE PROTEIN MJ0367-RELATED"/>
    <property type="match status" value="1"/>
</dbReference>
<dbReference type="GO" id="GO:0006310">
    <property type="term" value="P:DNA recombination"/>
    <property type="evidence" value="ECO:0007669"/>
    <property type="project" value="UniProtKB-KW"/>
</dbReference>
<dbReference type="PANTHER" id="PTHR30349">
    <property type="entry name" value="PHAGE INTEGRASE-RELATED"/>
    <property type="match status" value="1"/>
</dbReference>
<dbReference type="InterPro" id="IPR050090">
    <property type="entry name" value="Tyrosine_recombinase_XerCD"/>
</dbReference>